<feature type="compositionally biased region" description="Basic and acidic residues" evidence="1">
    <location>
        <begin position="1142"/>
        <end position="1151"/>
    </location>
</feature>
<feature type="region of interest" description="Disordered" evidence="1">
    <location>
        <begin position="994"/>
        <end position="1220"/>
    </location>
</feature>
<protein>
    <submittedName>
        <fullName evidence="2">Uncharacterized protein</fullName>
    </submittedName>
</protein>
<proteinExistence type="predicted"/>
<dbReference type="AlphaFoldDB" id="A0A8H5MDK9"/>
<dbReference type="OrthoDB" id="3065241at2759"/>
<evidence type="ECO:0000256" key="1">
    <source>
        <dbReference type="SAM" id="MobiDB-lite"/>
    </source>
</evidence>
<feature type="compositionally biased region" description="Polar residues" evidence="1">
    <location>
        <begin position="131"/>
        <end position="145"/>
    </location>
</feature>
<feature type="compositionally biased region" description="Basic and acidic residues" evidence="1">
    <location>
        <begin position="429"/>
        <end position="438"/>
    </location>
</feature>
<feature type="compositionally biased region" description="Basic and acidic residues" evidence="1">
    <location>
        <begin position="466"/>
        <end position="476"/>
    </location>
</feature>
<feature type="region of interest" description="Disordered" evidence="1">
    <location>
        <begin position="429"/>
        <end position="517"/>
    </location>
</feature>
<keyword evidence="3" id="KW-1185">Reference proteome</keyword>
<comment type="caution">
    <text evidence="2">The sequence shown here is derived from an EMBL/GenBank/DDBJ whole genome shotgun (WGS) entry which is preliminary data.</text>
</comment>
<feature type="region of interest" description="Disordered" evidence="1">
    <location>
        <begin position="547"/>
        <end position="571"/>
    </location>
</feature>
<organism evidence="2 3">
    <name type="scientific">Collybiopsis confluens</name>
    <dbReference type="NCBI Taxonomy" id="2823264"/>
    <lineage>
        <taxon>Eukaryota</taxon>
        <taxon>Fungi</taxon>
        <taxon>Dikarya</taxon>
        <taxon>Basidiomycota</taxon>
        <taxon>Agaricomycotina</taxon>
        <taxon>Agaricomycetes</taxon>
        <taxon>Agaricomycetidae</taxon>
        <taxon>Agaricales</taxon>
        <taxon>Marasmiineae</taxon>
        <taxon>Omphalotaceae</taxon>
        <taxon>Collybiopsis</taxon>
    </lineage>
</organism>
<feature type="compositionally biased region" description="Polar residues" evidence="1">
    <location>
        <begin position="7"/>
        <end position="45"/>
    </location>
</feature>
<feature type="region of interest" description="Disordered" evidence="1">
    <location>
        <begin position="400"/>
        <end position="419"/>
    </location>
</feature>
<sequence>MALSVSGLYSPSLETTNSDFLLTNSPTPSPTSYKNSSEYANNSQAPHRLPYTDPVVSQFTANDYPAYHQQSPPPSILRSPQLGADLSSRPRGQSASRPTLRLHIANPTEQTRNPNSMQDQFALYPNSVLGNTNTRQLNAENTSPTRRGGETFSEFSIPSSLSRRGSPATGKHSVNPGTSQPTGAAAIHPQIRVTTANLILTGTATGNAYSNNIPIPSSSSPASSVTDSAPTKRLYRASPLVGPQAMTAQGSATSSTNSSVSTAPASIFADEYCPSSVSTPATQESASDLQSHLISRAPFLPNASAAGTTTRHRPLPVPPPSLTTVHPQSAISSKVASPLSAPIPPHLPHPRNVPTRSVTPATQHQTLRHGHGRSSSGDLKRSMKPVDLVSAELAYRLEKRRGKQPVRGDMSSAQSEELEEIPYEWRSEKWKGKQKMRDSAYGTLDSPTSHLPSPPTSNFTPAPPPRRTDTTSESRDIGLPPSLSNQPSRTSIASSHSSNRSSGGGMSENGAAKWKGKGKDALKNLSISSMTGSAGVVNAFVKGQQSERNGSVSSFSNPIPSESPASSFSSSPVIPPPLHAPGLSAPVIRAPIPFVPIGHPPALIPGTLLPSRTNSPRVASPRVDFGTEGSVGSFRAVALSPPLHFPAFVELPLPLNVRKLGSPGTSPIISSSAPRLPPKDIKYQLNQPLRLETDALDDTPMHTHPFDADGGDSDEEGRKLFQEVEAVFVSPSTAHNLRRRPIDTGYGYAEEGYEDDERVYVDDGFDDPNNLYADDGLDDLEREYGFGVSASGQLVGGQPVSASASVSALGHSSINHGALLSRASLSKESARSPSPMRYARRRRDSLFEDDDDFYGPPTEVKIPGLSSPARPLVMPVGNSSEEFVHIGRSTTPSSSVDQPNPASQILDALNPRTSVSPHASFTSTSPSDPANSGRGRQPARSPQYFRPHGILGEELEINFAKNPSPTRYHPTKNIYSGSPAVLAEDKIYIKGKWRMRSPSPGMSPTSPSSGGVGTRGRTTPGVGLRRYASEESLLSAGVVTADKETGRREDPNANTGPGFAPLRSRGFEEFNLTSNGLGSGRVVDGASTPDSFDSGSFNPNQSKKSLSIHSQGGSSSGRQTPILRGGASRPEYADDYGFGRAWTKDWREPKTTTKRVKNNVDREQGSDRGRARVPAKLEKKKSVRRKVSAPRSSSAGGDSDTWRSGKVLPSIQPPMQPMEPMSYDKWIERGLDQTSAAVRGKKSARI</sequence>
<feature type="compositionally biased region" description="Polar residues" evidence="1">
    <location>
        <begin position="547"/>
        <end position="557"/>
    </location>
</feature>
<feature type="compositionally biased region" description="Polar residues" evidence="1">
    <location>
        <begin position="153"/>
        <end position="163"/>
    </location>
</feature>
<gene>
    <name evidence="2" type="ORF">D9757_003738</name>
</gene>
<feature type="compositionally biased region" description="Basic and acidic residues" evidence="1">
    <location>
        <begin position="1041"/>
        <end position="1051"/>
    </location>
</feature>
<feature type="compositionally biased region" description="Low complexity" evidence="1">
    <location>
        <begin position="1105"/>
        <end position="1117"/>
    </location>
</feature>
<dbReference type="EMBL" id="JAACJN010000017">
    <property type="protein sequence ID" value="KAF5390082.1"/>
    <property type="molecule type" value="Genomic_DNA"/>
</dbReference>
<feature type="compositionally biased region" description="Polar residues" evidence="1">
    <location>
        <begin position="911"/>
        <end position="930"/>
    </location>
</feature>
<feature type="region of interest" description="Disordered" evidence="1">
    <location>
        <begin position="1"/>
        <end position="51"/>
    </location>
</feature>
<feature type="region of interest" description="Disordered" evidence="1">
    <location>
        <begin position="303"/>
        <end position="384"/>
    </location>
</feature>
<feature type="region of interest" description="Disordered" evidence="1">
    <location>
        <begin position="694"/>
        <end position="715"/>
    </location>
</feature>
<name>A0A8H5MDK9_9AGAR</name>
<feature type="compositionally biased region" description="Basic residues" evidence="1">
    <location>
        <begin position="1178"/>
        <end position="1188"/>
    </location>
</feature>
<feature type="compositionally biased region" description="Low complexity" evidence="1">
    <location>
        <begin position="443"/>
        <end position="460"/>
    </location>
</feature>
<feature type="compositionally biased region" description="Polar residues" evidence="1">
    <location>
        <begin position="888"/>
        <end position="903"/>
    </location>
</feature>
<feature type="compositionally biased region" description="Low complexity" evidence="1">
    <location>
        <begin position="558"/>
        <end position="571"/>
    </location>
</feature>
<reference evidence="2 3" key="1">
    <citation type="journal article" date="2020" name="ISME J.">
        <title>Uncovering the hidden diversity of litter-decomposition mechanisms in mushroom-forming fungi.</title>
        <authorList>
            <person name="Floudas D."/>
            <person name="Bentzer J."/>
            <person name="Ahren D."/>
            <person name="Johansson T."/>
            <person name="Persson P."/>
            <person name="Tunlid A."/>
        </authorList>
    </citation>
    <scope>NUCLEOTIDE SEQUENCE [LARGE SCALE GENOMIC DNA]</scope>
    <source>
        <strain evidence="2 3">CBS 406.79</strain>
    </source>
</reference>
<evidence type="ECO:0000313" key="2">
    <source>
        <dbReference type="EMBL" id="KAF5390082.1"/>
    </source>
</evidence>
<dbReference type="Proteomes" id="UP000518752">
    <property type="component" value="Unassembled WGS sequence"/>
</dbReference>
<feature type="region of interest" description="Disordered" evidence="1">
    <location>
        <begin position="64"/>
        <end position="116"/>
    </location>
</feature>
<feature type="compositionally biased region" description="Polar residues" evidence="1">
    <location>
        <begin position="1088"/>
        <end position="1104"/>
    </location>
</feature>
<accession>A0A8H5MDK9</accession>
<feature type="region of interest" description="Disordered" evidence="1">
    <location>
        <begin position="131"/>
        <end position="189"/>
    </location>
</feature>
<feature type="compositionally biased region" description="Low complexity" evidence="1">
    <location>
        <begin position="488"/>
        <end position="501"/>
    </location>
</feature>
<evidence type="ECO:0000313" key="3">
    <source>
        <dbReference type="Proteomes" id="UP000518752"/>
    </source>
</evidence>
<feature type="compositionally biased region" description="Polar residues" evidence="1">
    <location>
        <begin position="354"/>
        <end position="365"/>
    </location>
</feature>
<feature type="region of interest" description="Disordered" evidence="1">
    <location>
        <begin position="888"/>
        <end position="976"/>
    </location>
</feature>
<feature type="compositionally biased region" description="Low complexity" evidence="1">
    <location>
        <begin position="996"/>
        <end position="1023"/>
    </location>
</feature>
<feature type="compositionally biased region" description="Polar residues" evidence="1">
    <location>
        <begin position="107"/>
        <end position="116"/>
    </location>
</feature>
<feature type="compositionally biased region" description="Basic and acidic residues" evidence="1">
    <location>
        <begin position="1158"/>
        <end position="1170"/>
    </location>
</feature>
<feature type="region of interest" description="Disordered" evidence="1">
    <location>
        <begin position="824"/>
        <end position="874"/>
    </location>
</feature>